<accession>A0A174UMC1</accession>
<protein>
    <submittedName>
        <fullName evidence="1">Uncharacterized protein</fullName>
    </submittedName>
</protein>
<reference evidence="1 2" key="1">
    <citation type="submission" date="2015-09" db="EMBL/GenBank/DDBJ databases">
        <authorList>
            <consortium name="Pathogen Informatics"/>
        </authorList>
    </citation>
    <scope>NUCLEOTIDE SEQUENCE [LARGE SCALE GENOMIC DNA]</scope>
    <source>
        <strain evidence="1 2">2789STDY5834948</strain>
    </source>
</reference>
<dbReference type="AlphaFoldDB" id="A0A174UMC1"/>
<gene>
    <name evidence="1" type="ORF">ERS852560_01812</name>
</gene>
<dbReference type="EMBL" id="CZBM01000006">
    <property type="protein sequence ID" value="CUQ23604.1"/>
    <property type="molecule type" value="Genomic_DNA"/>
</dbReference>
<proteinExistence type="predicted"/>
<dbReference type="Proteomes" id="UP000095332">
    <property type="component" value="Unassembled WGS sequence"/>
</dbReference>
<evidence type="ECO:0000313" key="2">
    <source>
        <dbReference type="Proteomes" id="UP000095332"/>
    </source>
</evidence>
<sequence length="49" mass="5756">MKGAIFLLYINTIGSHHAFIKTFTEIERILVVSFSFHQQNVFDGRLMRK</sequence>
<evidence type="ECO:0000313" key="1">
    <source>
        <dbReference type="EMBL" id="CUQ23604.1"/>
    </source>
</evidence>
<organism evidence="1 2">
    <name type="scientific">Parabacteroides distasonis</name>
    <dbReference type="NCBI Taxonomy" id="823"/>
    <lineage>
        <taxon>Bacteria</taxon>
        <taxon>Pseudomonadati</taxon>
        <taxon>Bacteroidota</taxon>
        <taxon>Bacteroidia</taxon>
        <taxon>Bacteroidales</taxon>
        <taxon>Tannerellaceae</taxon>
        <taxon>Parabacteroides</taxon>
    </lineage>
</organism>
<name>A0A174UMC1_PARDI</name>